<gene>
    <name evidence="2" type="ORF">HHL11_00105</name>
</gene>
<feature type="region of interest" description="Disordered" evidence="1">
    <location>
        <begin position="1"/>
        <end position="82"/>
    </location>
</feature>
<proteinExistence type="predicted"/>
<organism evidence="2 3">
    <name type="scientific">Ramlibacter agri</name>
    <dbReference type="NCBI Taxonomy" id="2728837"/>
    <lineage>
        <taxon>Bacteria</taxon>
        <taxon>Pseudomonadati</taxon>
        <taxon>Pseudomonadota</taxon>
        <taxon>Betaproteobacteria</taxon>
        <taxon>Burkholderiales</taxon>
        <taxon>Comamonadaceae</taxon>
        <taxon>Ramlibacter</taxon>
    </lineage>
</organism>
<feature type="compositionally biased region" description="Basic and acidic residues" evidence="1">
    <location>
        <begin position="48"/>
        <end position="72"/>
    </location>
</feature>
<dbReference type="AlphaFoldDB" id="A0A848H2V1"/>
<sequence length="82" mass="8936">MRQEDRQKDGAQPARGDTVSAQGETQAPKARTPNEHDESADSQASETEANHRVGDIARKDVESGSKDTDKGPVLDSAYQRQK</sequence>
<comment type="caution">
    <text evidence="2">The sequence shown here is derived from an EMBL/GenBank/DDBJ whole genome shotgun (WGS) entry which is preliminary data.</text>
</comment>
<reference evidence="2 3" key="1">
    <citation type="submission" date="2020-04" db="EMBL/GenBank/DDBJ databases">
        <title>Ramlibacter sp. G-1-2-2 isolated from soil.</title>
        <authorList>
            <person name="Dahal R.H."/>
        </authorList>
    </citation>
    <scope>NUCLEOTIDE SEQUENCE [LARGE SCALE GENOMIC DNA]</scope>
    <source>
        <strain evidence="2 3">G-1-2-2</strain>
    </source>
</reference>
<evidence type="ECO:0000313" key="3">
    <source>
        <dbReference type="Proteomes" id="UP000541185"/>
    </source>
</evidence>
<dbReference type="Proteomes" id="UP000541185">
    <property type="component" value="Unassembled WGS sequence"/>
</dbReference>
<keyword evidence="3" id="KW-1185">Reference proteome</keyword>
<accession>A0A848H2V1</accession>
<protein>
    <submittedName>
        <fullName evidence="2">Uncharacterized protein</fullName>
    </submittedName>
</protein>
<name>A0A848H2V1_9BURK</name>
<evidence type="ECO:0000313" key="2">
    <source>
        <dbReference type="EMBL" id="NML42128.1"/>
    </source>
</evidence>
<dbReference type="RefSeq" id="WP_169416356.1">
    <property type="nucleotide sequence ID" value="NZ_JABBFX010000001.1"/>
</dbReference>
<evidence type="ECO:0000256" key="1">
    <source>
        <dbReference type="SAM" id="MobiDB-lite"/>
    </source>
</evidence>
<dbReference type="EMBL" id="JABBFX010000001">
    <property type="protein sequence ID" value="NML42128.1"/>
    <property type="molecule type" value="Genomic_DNA"/>
</dbReference>